<accession>A0AA42AYK1</accession>
<reference evidence="4" key="1">
    <citation type="submission" date="2022-03" db="EMBL/GenBank/DDBJ databases">
        <title>A functionally conserved STORR gene fusion in Papaver species that diverged 16.8 million years ago.</title>
        <authorList>
            <person name="Catania T."/>
        </authorList>
    </citation>
    <scope>NUCLEOTIDE SEQUENCE</scope>
    <source>
        <strain evidence="4">S-191538</strain>
    </source>
</reference>
<dbReference type="Gene3D" id="3.10.110.10">
    <property type="entry name" value="Ubiquitin Conjugating Enzyme"/>
    <property type="match status" value="1"/>
</dbReference>
<evidence type="ECO:0000256" key="2">
    <source>
        <dbReference type="ARBA" id="ARBA00022786"/>
    </source>
</evidence>
<evidence type="ECO:0000313" key="4">
    <source>
        <dbReference type="EMBL" id="MCL7044654.1"/>
    </source>
</evidence>
<protein>
    <recommendedName>
        <fullName evidence="3">UBC core domain-containing protein</fullName>
    </recommendedName>
</protein>
<keyword evidence="1" id="KW-0808">Transferase</keyword>
<dbReference type="InterPro" id="IPR016135">
    <property type="entry name" value="UBQ-conjugating_enzyme/RWD"/>
</dbReference>
<organism evidence="4 5">
    <name type="scientific">Papaver nudicaule</name>
    <name type="common">Iceland poppy</name>
    <dbReference type="NCBI Taxonomy" id="74823"/>
    <lineage>
        <taxon>Eukaryota</taxon>
        <taxon>Viridiplantae</taxon>
        <taxon>Streptophyta</taxon>
        <taxon>Embryophyta</taxon>
        <taxon>Tracheophyta</taxon>
        <taxon>Spermatophyta</taxon>
        <taxon>Magnoliopsida</taxon>
        <taxon>Ranunculales</taxon>
        <taxon>Papaveraceae</taxon>
        <taxon>Papaveroideae</taxon>
        <taxon>Papaver</taxon>
    </lineage>
</organism>
<dbReference type="Pfam" id="PF00179">
    <property type="entry name" value="UQ_con"/>
    <property type="match status" value="1"/>
</dbReference>
<dbReference type="SUPFAM" id="SSF54495">
    <property type="entry name" value="UBC-like"/>
    <property type="match status" value="1"/>
</dbReference>
<gene>
    <name evidence="4" type="ORF">MKW94_010116</name>
</gene>
<dbReference type="AlphaFoldDB" id="A0AA42AYK1"/>
<dbReference type="Proteomes" id="UP001177140">
    <property type="component" value="Unassembled WGS sequence"/>
</dbReference>
<evidence type="ECO:0000259" key="3">
    <source>
        <dbReference type="PROSITE" id="PS50127"/>
    </source>
</evidence>
<evidence type="ECO:0000256" key="1">
    <source>
        <dbReference type="ARBA" id="ARBA00022679"/>
    </source>
</evidence>
<name>A0AA42AYK1_PAPNU</name>
<proteinExistence type="predicted"/>
<feature type="domain" description="UBC core" evidence="3">
    <location>
        <begin position="60"/>
        <end position="213"/>
    </location>
</feature>
<comment type="caution">
    <text evidence="4">The sequence shown here is derived from an EMBL/GenBank/DDBJ whole genome shotgun (WGS) entry which is preliminary data.</text>
</comment>
<dbReference type="PANTHER" id="PTHR46116:SF19">
    <property type="entry name" value="UBIQUITIN-CONJUGATING ENZYME FAMILY PROTEIN"/>
    <property type="match status" value="1"/>
</dbReference>
<keyword evidence="2" id="KW-0833">Ubl conjugation pathway</keyword>
<keyword evidence="5" id="KW-1185">Reference proteome</keyword>
<dbReference type="InterPro" id="IPR000608">
    <property type="entry name" value="UBC"/>
</dbReference>
<sequence length="279" mass="32687">MEEENLAAKKRIMDSLQKRLKRDEDEYVKRWRRFNQFDVIMNDDHLFVPGDEDVHCGEDFRTNKIMEDWRILKERLPRTIFVRGYKSIKDRIRAVIVGEAGTPFHDGLFFFDIELPSSYPYKPPVVTYHSYGFRLHPDLEWDGKVRLNLLNTNRKKYWNPDSNVLEVLVSIREHIVNSKPYLDSKRILPKWFYEKKSLAYNQKALVLNCKTMLEVMHKPPKDFEFFVAQHFLDRAEAILSACLAYNKGQKVGTPFPILPSFSSSSSSSASLPSCPVVTF</sequence>
<dbReference type="GO" id="GO:0061631">
    <property type="term" value="F:ubiquitin conjugating enzyme activity"/>
    <property type="evidence" value="ECO:0007669"/>
    <property type="project" value="TreeGrafter"/>
</dbReference>
<dbReference type="EMBL" id="JAJJMA010260429">
    <property type="protein sequence ID" value="MCL7044654.1"/>
    <property type="molecule type" value="Genomic_DNA"/>
</dbReference>
<dbReference type="PROSITE" id="PS50127">
    <property type="entry name" value="UBC_2"/>
    <property type="match status" value="1"/>
</dbReference>
<dbReference type="SMART" id="SM00212">
    <property type="entry name" value="UBCc"/>
    <property type="match status" value="1"/>
</dbReference>
<evidence type="ECO:0000313" key="5">
    <source>
        <dbReference type="Proteomes" id="UP001177140"/>
    </source>
</evidence>
<dbReference type="PANTHER" id="PTHR46116">
    <property type="entry name" value="(E3-INDEPENDENT) E2 UBIQUITIN-CONJUGATING ENZYME"/>
    <property type="match status" value="1"/>
</dbReference>